<dbReference type="Gene3D" id="3.40.800.20">
    <property type="entry name" value="Histone deacetylase domain"/>
    <property type="match status" value="1"/>
</dbReference>
<dbReference type="RefSeq" id="WP_027288585.1">
    <property type="nucleotide sequence ID" value="NZ_NRRE01000018.1"/>
</dbReference>
<reference evidence="3" key="1">
    <citation type="submission" date="2017-08" db="EMBL/GenBank/DDBJ databases">
        <authorList>
            <person name="Imhoff J.F."/>
            <person name="Rahn T."/>
            <person name="Kuenzel S."/>
            <person name="Neulinger S.C."/>
        </authorList>
    </citation>
    <scope>NUCLEOTIDE SEQUENCE</scope>
    <source>
        <strain evidence="3">DSM 9154</strain>
    </source>
</reference>
<keyword evidence="4" id="KW-1185">Reference proteome</keyword>
<dbReference type="InterPro" id="IPR023801">
    <property type="entry name" value="His_deacetylse_dom"/>
</dbReference>
<comment type="caution">
    <text evidence="3">The sequence shown here is derived from an EMBL/GenBank/DDBJ whole genome shotgun (WGS) entry which is preliminary data.</text>
</comment>
<dbReference type="InterPro" id="IPR000286">
    <property type="entry name" value="HDACs"/>
</dbReference>
<dbReference type="PANTHER" id="PTHR10625:SF10">
    <property type="entry name" value="HISTONE DEACETYLASE HDAC1"/>
    <property type="match status" value="1"/>
</dbReference>
<evidence type="ECO:0000313" key="3">
    <source>
        <dbReference type="EMBL" id="MBK1696635.1"/>
    </source>
</evidence>
<dbReference type="Proteomes" id="UP000778970">
    <property type="component" value="Unassembled WGS sequence"/>
</dbReference>
<gene>
    <name evidence="3" type="ORF">CKO21_05200</name>
</gene>
<dbReference type="CDD" id="cd11599">
    <property type="entry name" value="HDAC_classII_2"/>
    <property type="match status" value="1"/>
</dbReference>
<proteinExistence type="inferred from homology"/>
<reference evidence="3" key="2">
    <citation type="journal article" date="2020" name="Microorganisms">
        <title>Osmotic Adaptation and Compatible Solute Biosynthesis of Phototrophic Bacteria as Revealed from Genome Analyses.</title>
        <authorList>
            <person name="Imhoff J.F."/>
            <person name="Rahn T."/>
            <person name="Kunzel S."/>
            <person name="Keller A."/>
            <person name="Neulinger S.C."/>
        </authorList>
    </citation>
    <scope>NUCLEOTIDE SEQUENCE</scope>
    <source>
        <strain evidence="3">DSM 9154</strain>
    </source>
</reference>
<dbReference type="PRINTS" id="PR01270">
    <property type="entry name" value="HDASUPER"/>
</dbReference>
<dbReference type="SUPFAM" id="SSF52768">
    <property type="entry name" value="Arginase/deacetylase"/>
    <property type="match status" value="1"/>
</dbReference>
<name>A0A934QHH4_9PROT</name>
<comment type="similarity">
    <text evidence="1">Belongs to the histone deacetylase family.</text>
</comment>
<dbReference type="InterPro" id="IPR023696">
    <property type="entry name" value="Ureohydrolase_dom_sf"/>
</dbReference>
<evidence type="ECO:0000256" key="1">
    <source>
        <dbReference type="ARBA" id="ARBA00005947"/>
    </source>
</evidence>
<dbReference type="PANTHER" id="PTHR10625">
    <property type="entry name" value="HISTONE DEACETYLASE HDAC1-RELATED"/>
    <property type="match status" value="1"/>
</dbReference>
<accession>A0A934QHH4</accession>
<feature type="domain" description="Histone deacetylase" evidence="2">
    <location>
        <begin position="20"/>
        <end position="306"/>
    </location>
</feature>
<dbReference type="InterPro" id="IPR037138">
    <property type="entry name" value="His_deacetylse_dom_sf"/>
</dbReference>
<organism evidence="3 4">
    <name type="scientific">Rhodovibrio salinarum</name>
    <dbReference type="NCBI Taxonomy" id="1087"/>
    <lineage>
        <taxon>Bacteria</taxon>
        <taxon>Pseudomonadati</taxon>
        <taxon>Pseudomonadota</taxon>
        <taxon>Alphaproteobacteria</taxon>
        <taxon>Rhodospirillales</taxon>
        <taxon>Rhodovibrionaceae</taxon>
        <taxon>Rhodovibrio</taxon>
    </lineage>
</organism>
<dbReference type="GO" id="GO:0040029">
    <property type="term" value="P:epigenetic regulation of gene expression"/>
    <property type="evidence" value="ECO:0007669"/>
    <property type="project" value="TreeGrafter"/>
</dbReference>
<dbReference type="Pfam" id="PF00850">
    <property type="entry name" value="Hist_deacetyl"/>
    <property type="match status" value="1"/>
</dbReference>
<sequence>MTTRLYWHTDCFNHDPGRMHPEHPSRLKAVLKALEGDDFAALTHHECPMGTNEQVARVHPQKYIDNMYAAIPAEGMHPIDADTSVSPGSWDAAMRAVGGVCAAVDAVVTGECDNAFCAVRPPGHHAERARSMGFCLFSNVAIGALHARASHNQHRIAVVDFDVHHGNGTQDIFWDDPDLWLASIHQFGIYPGTGKAGERGCANNIVNVPLPAMTGSEGFRQACSDIVLPQLAKFQPDLILISAGFDAHVKDPLAALCLEEDDYTWITEQIMKVARSANGGRIVSVMEGGYEPESMAASAAAHVKALLRV</sequence>
<dbReference type="GO" id="GO:0004407">
    <property type="term" value="F:histone deacetylase activity"/>
    <property type="evidence" value="ECO:0007669"/>
    <property type="project" value="TreeGrafter"/>
</dbReference>
<protein>
    <submittedName>
        <fullName evidence="3">Acetoin utilization protein</fullName>
    </submittedName>
</protein>
<dbReference type="AlphaFoldDB" id="A0A934QHH4"/>
<evidence type="ECO:0000259" key="2">
    <source>
        <dbReference type="Pfam" id="PF00850"/>
    </source>
</evidence>
<evidence type="ECO:0000313" key="4">
    <source>
        <dbReference type="Proteomes" id="UP000778970"/>
    </source>
</evidence>
<dbReference type="EMBL" id="NRRE01000018">
    <property type="protein sequence ID" value="MBK1696635.1"/>
    <property type="molecule type" value="Genomic_DNA"/>
</dbReference>